<evidence type="ECO:0000256" key="1">
    <source>
        <dbReference type="ARBA" id="ARBA00023254"/>
    </source>
</evidence>
<protein>
    <recommendedName>
        <fullName evidence="4">Protein ZIP4 homolog</fullName>
    </recommendedName>
</protein>
<dbReference type="InterPro" id="IPR013940">
    <property type="entry name" value="Spo22/ZIP4/TEX11"/>
</dbReference>
<dbReference type="PANTHER" id="PTHR40375:SF2">
    <property type="entry name" value="SPORULATION-SPECIFIC PROTEIN 22"/>
    <property type="match status" value="1"/>
</dbReference>
<dbReference type="GO" id="GO:0090173">
    <property type="term" value="P:regulation of synaptonemal complex assembly"/>
    <property type="evidence" value="ECO:0007669"/>
    <property type="project" value="InterPro"/>
</dbReference>
<evidence type="ECO:0008006" key="4">
    <source>
        <dbReference type="Google" id="ProtNLM"/>
    </source>
</evidence>
<evidence type="ECO:0000313" key="2">
    <source>
        <dbReference type="EMBL" id="RSH86081.1"/>
    </source>
</evidence>
<dbReference type="EMBL" id="RSCE01000002">
    <property type="protein sequence ID" value="RSH86081.1"/>
    <property type="molecule type" value="Genomic_DNA"/>
</dbReference>
<keyword evidence="1" id="KW-0469">Meiosis</keyword>
<dbReference type="GeneID" id="39588845"/>
<dbReference type="PANTHER" id="PTHR40375">
    <property type="entry name" value="SPORULATION-SPECIFIC PROTEIN 22"/>
    <property type="match status" value="1"/>
</dbReference>
<sequence length="974" mass="106025">MVRGSFAAVQDAVDVLYSLIHHIPTGPDTSPLDRDTLSKAIHNLHVATDNYPKRSKKRKEGDEEGRRADWLDKQGVELWNHVLSAGRLMEEPQQPDLVLLANLKYAAFKLIDTATDGEAVGPYLARVLSIASKTTASLIGMFGTPLPSYEITAAGDAAKWQELVVVAAELEKRLVNGPTAADPFEIQEKLAALSIYYLTRCDAAMADDNEGLAFSMAQRGIAVDPQGVLGPEHIKAIAIKHWEIGTLLCQNPDQLKEACLWLHAGLETLDSAEGMDQVLGVPELKIALLRSAARAELSQGTLDRQDLERVDIVLTKLTSLANSLDPKSVQEIKVLQLHILQQQGAKEAHVRSGEGTVKMNLTVALSSVIEGVSWTDEDVTELLAEIGGLTSHTDMQTFGRQQLLIHALATPQGNSFVPRILLGILLAVRKQDLDYQTTLRVVTQAFDRITSAEVEMDDPTAVIACQTVIWSFGEKAYRGGGHSQAAEWYTLGAHKALSPAGRDNFAKCRRKAALSHIHAGAFASAQHELDQCPSNEATTQYLSFLVAVHEGREVAAVSALEAILNCPDLDGKQLLLMAQVANDKGLHGALTSSLSALLTAISRPEVATAVQVHGLTLVRCLMKMTLSEIGHEKENEGLVHTFIYYLENANSLIDELLKHGEAQEHLKAIAWIYKTAYNVGVEQATSWSPSLLSNIFNLVVQIMDHYVASSPLDCDPNLPLQRATAMFACFCGELFVYRDMEDGTDKADLLMALIAYTPDLLASIKALKPTGPNGEKREHMLRTATVLETELMCEQGDWDGLSETVQAVLNDSSNPKGSSRALQAVVSVLAQYPSCPTGLTCRVLECALEKISPQDFNDVVHVARWTRSLVTIVLNRDGEEDNAKALHFIAKAHEVMVSDACLKAYPSDEGEWLLATAWQMGMTMFGASDVAQGCQWCELALALCSTIPAAASHGKMMADSYQKLLQRYASTGGK</sequence>
<dbReference type="OrthoDB" id="65716at2759"/>
<dbReference type="Pfam" id="PF08631">
    <property type="entry name" value="SPO22"/>
    <property type="match status" value="1"/>
</dbReference>
<reference evidence="2 3" key="1">
    <citation type="submission" date="2018-11" db="EMBL/GenBank/DDBJ databases">
        <title>Genome sequence of Apiotrichum porosum DSM 27194.</title>
        <authorList>
            <person name="Aliyu H."/>
            <person name="Gorte O."/>
            <person name="Ochsenreither K."/>
        </authorList>
    </citation>
    <scope>NUCLEOTIDE SEQUENCE [LARGE SCALE GENOMIC DNA]</scope>
    <source>
        <strain evidence="2 3">DSM 27194</strain>
    </source>
</reference>
<name>A0A427Y4R8_9TREE</name>
<dbReference type="GO" id="GO:0051321">
    <property type="term" value="P:meiotic cell cycle"/>
    <property type="evidence" value="ECO:0007669"/>
    <property type="project" value="UniProtKB-KW"/>
</dbReference>
<keyword evidence="3" id="KW-1185">Reference proteome</keyword>
<evidence type="ECO:0000313" key="3">
    <source>
        <dbReference type="Proteomes" id="UP000279236"/>
    </source>
</evidence>
<dbReference type="Proteomes" id="UP000279236">
    <property type="component" value="Unassembled WGS sequence"/>
</dbReference>
<dbReference type="InterPro" id="IPR039057">
    <property type="entry name" value="Spo22/ZIP4"/>
</dbReference>
<organism evidence="2 3">
    <name type="scientific">Apiotrichum porosum</name>
    <dbReference type="NCBI Taxonomy" id="105984"/>
    <lineage>
        <taxon>Eukaryota</taxon>
        <taxon>Fungi</taxon>
        <taxon>Dikarya</taxon>
        <taxon>Basidiomycota</taxon>
        <taxon>Agaricomycotina</taxon>
        <taxon>Tremellomycetes</taxon>
        <taxon>Trichosporonales</taxon>
        <taxon>Trichosporonaceae</taxon>
        <taxon>Apiotrichum</taxon>
    </lineage>
</organism>
<comment type="caution">
    <text evidence="2">The sequence shown here is derived from an EMBL/GenBank/DDBJ whole genome shotgun (WGS) entry which is preliminary data.</text>
</comment>
<dbReference type="STRING" id="105984.A0A427Y4R8"/>
<proteinExistence type="predicted"/>
<gene>
    <name evidence="2" type="ORF">EHS24_004302</name>
</gene>
<dbReference type="RefSeq" id="XP_028478866.1">
    <property type="nucleotide sequence ID" value="XM_028619894.1"/>
</dbReference>
<accession>A0A427Y4R8</accession>
<dbReference type="AlphaFoldDB" id="A0A427Y4R8"/>